<accession>A0A846XG70</accession>
<evidence type="ECO:0000313" key="3">
    <source>
        <dbReference type="Proteomes" id="UP000565715"/>
    </source>
</evidence>
<keyword evidence="3" id="KW-1185">Reference proteome</keyword>
<dbReference type="EMBL" id="JAAXOO010000003">
    <property type="protein sequence ID" value="NKY34365.1"/>
    <property type="molecule type" value="Genomic_DNA"/>
</dbReference>
<proteinExistence type="predicted"/>
<keyword evidence="1" id="KW-0732">Signal</keyword>
<dbReference type="PROSITE" id="PS51257">
    <property type="entry name" value="PROKAR_LIPOPROTEIN"/>
    <property type="match status" value="1"/>
</dbReference>
<dbReference type="AlphaFoldDB" id="A0A846XG70"/>
<organism evidence="2 3">
    <name type="scientific">Nocardia speluncae</name>
    <dbReference type="NCBI Taxonomy" id="419477"/>
    <lineage>
        <taxon>Bacteria</taxon>
        <taxon>Bacillati</taxon>
        <taxon>Actinomycetota</taxon>
        <taxon>Actinomycetes</taxon>
        <taxon>Mycobacteriales</taxon>
        <taxon>Nocardiaceae</taxon>
        <taxon>Nocardia</taxon>
    </lineage>
</organism>
<dbReference type="Proteomes" id="UP000565715">
    <property type="component" value="Unassembled WGS sequence"/>
</dbReference>
<dbReference type="InterPro" id="IPR024520">
    <property type="entry name" value="DUF3558"/>
</dbReference>
<dbReference type="RefSeq" id="WP_068042891.1">
    <property type="nucleotide sequence ID" value="NZ_JAAXOO010000003.1"/>
</dbReference>
<name>A0A846XG70_9NOCA</name>
<gene>
    <name evidence="2" type="ORF">HGA13_14975</name>
</gene>
<reference evidence="2 3" key="1">
    <citation type="submission" date="2020-04" db="EMBL/GenBank/DDBJ databases">
        <title>MicrobeNet Type strains.</title>
        <authorList>
            <person name="Nicholson A.C."/>
        </authorList>
    </citation>
    <scope>NUCLEOTIDE SEQUENCE [LARGE SCALE GENOMIC DNA]</scope>
    <source>
        <strain evidence="2 3">DSM 45078</strain>
    </source>
</reference>
<dbReference type="Pfam" id="PF12079">
    <property type="entry name" value="DUF3558"/>
    <property type="match status" value="1"/>
</dbReference>
<evidence type="ECO:0000313" key="2">
    <source>
        <dbReference type="EMBL" id="NKY34365.1"/>
    </source>
</evidence>
<feature type="signal peptide" evidence="1">
    <location>
        <begin position="1"/>
        <end position="31"/>
    </location>
</feature>
<comment type="caution">
    <text evidence="2">The sequence shown here is derived from an EMBL/GenBank/DDBJ whole genome shotgun (WGS) entry which is preliminary data.</text>
</comment>
<protein>
    <submittedName>
        <fullName evidence="2">DUF3558 domain-containing protein</fullName>
    </submittedName>
</protein>
<sequence length="183" mass="19698">MRTADFVRVTLVAAIAAALATGCASSTGGTATDTTMPTPTEVVEVFNPCTSLSDQLLTEIGLDASTERVVTDAPEGATSWRVCAWEQPDALVRVTVMSTSHTLDDARANDNLIDKVETTVGPRAALQSKDRAETPGKACYTSFEAEQGMFEIKASWFDADDWTRDICEISGEYAAEFEPHLPK</sequence>
<feature type="chain" id="PRO_5038669208" evidence="1">
    <location>
        <begin position="32"/>
        <end position="183"/>
    </location>
</feature>
<evidence type="ECO:0000256" key="1">
    <source>
        <dbReference type="SAM" id="SignalP"/>
    </source>
</evidence>